<proteinExistence type="predicted"/>
<feature type="region of interest" description="Disordered" evidence="1">
    <location>
        <begin position="1"/>
        <end position="49"/>
    </location>
</feature>
<gene>
    <name evidence="3" type="ORF">BDV96DRAFT_577969</name>
</gene>
<feature type="region of interest" description="Disordered" evidence="1">
    <location>
        <begin position="210"/>
        <end position="278"/>
    </location>
</feature>
<dbReference type="InterPro" id="IPR010730">
    <property type="entry name" value="HET"/>
</dbReference>
<evidence type="ECO:0000313" key="3">
    <source>
        <dbReference type="EMBL" id="KAF2113532.1"/>
    </source>
</evidence>
<evidence type="ECO:0000259" key="2">
    <source>
        <dbReference type="Pfam" id="PF06985"/>
    </source>
</evidence>
<sequence length="705" mass="78923">MPVSTRAPRSHKPANNNLINSSRISKTPTGSRPATSSHHRAISPHIKAKSSPEYSYTTLRGKQDIRTLVVKPGGDDDPIYFSLAIADVNDTALKYEAISYTWGDATNRVEVKCDGCRMCITRSLFDALRAFRKPDIERRLWADAVCINQNHLEERNQQVSLMRKIYSRAQKVLIWVGDEDDEVVKAGLDLICKLWYGLIEEEMESGRFGTFTQDEDMNGSSTGGNESSDSDSGESEIDIKKEVDRDETDSGDEDEAASNESESESDSDGDAEDVDWDEGTPAYRWKDSLVRASRRTAIRSTQITQDHWRTIWPLYRCTWFTRVWIIQEVVLASSATLHWGKGAINFELVGFVAYFIQRSSGRLRPHSDDFSFENASALFQLLKQTLDFTFLDNVCLTRKCAVTDPRDRIFGLLGLPTTDTGPEREDLFLSPDYALSVSAVYTFAAEKWLVEQKKFELLSQVQHIPTIPIDIPSWVPNWNQLGTTTILGPDSNAMCSSPTDIRKSICEYSNCIAVKGFQWGTVSSVAQTDVVRLVATKDRSGPVAGLSVQVSDDFKELSAGFSRECLAWTLTVGAHCLPNQADSPESHLTEHDAFVDNVKQWSAMEGLSSTLPPPPGYMYLDAVTLNSRYRRLFRTTDGSLGNGPIAMAEGDVVCILLGGKVPYVLRPVDDHYRFVGECYVHNIMNGELARMRNDNERALSVFHIY</sequence>
<dbReference type="Pfam" id="PF26639">
    <property type="entry name" value="Het-6_barrel"/>
    <property type="match status" value="1"/>
</dbReference>
<protein>
    <submittedName>
        <fullName evidence="3">Heterokaryon incompatibility protein-domain-containing protein</fullName>
    </submittedName>
</protein>
<feature type="domain" description="Heterokaryon incompatibility" evidence="2">
    <location>
        <begin position="95"/>
        <end position="328"/>
    </location>
</feature>
<keyword evidence="4" id="KW-1185">Reference proteome</keyword>
<dbReference type="PANTHER" id="PTHR24148">
    <property type="entry name" value="ANKYRIN REPEAT DOMAIN-CONTAINING PROTEIN 39 HOMOLOG-RELATED"/>
    <property type="match status" value="1"/>
</dbReference>
<organism evidence="3 4">
    <name type="scientific">Lophiotrema nucula</name>
    <dbReference type="NCBI Taxonomy" id="690887"/>
    <lineage>
        <taxon>Eukaryota</taxon>
        <taxon>Fungi</taxon>
        <taxon>Dikarya</taxon>
        <taxon>Ascomycota</taxon>
        <taxon>Pezizomycotina</taxon>
        <taxon>Dothideomycetes</taxon>
        <taxon>Pleosporomycetidae</taxon>
        <taxon>Pleosporales</taxon>
        <taxon>Lophiotremataceae</taxon>
        <taxon>Lophiotrema</taxon>
    </lineage>
</organism>
<dbReference type="AlphaFoldDB" id="A0A6A5Z270"/>
<feature type="compositionally biased region" description="Acidic residues" evidence="1">
    <location>
        <begin position="245"/>
        <end position="278"/>
    </location>
</feature>
<dbReference type="InterPro" id="IPR052895">
    <property type="entry name" value="HetReg/Transcr_Mod"/>
</dbReference>
<feature type="compositionally biased region" description="Basic residues" evidence="1">
    <location>
        <begin position="37"/>
        <end position="48"/>
    </location>
</feature>
<dbReference type="EMBL" id="ML977327">
    <property type="protein sequence ID" value="KAF2113532.1"/>
    <property type="molecule type" value="Genomic_DNA"/>
</dbReference>
<feature type="compositionally biased region" description="Low complexity" evidence="1">
    <location>
        <begin position="218"/>
        <end position="227"/>
    </location>
</feature>
<feature type="compositionally biased region" description="Polar residues" evidence="1">
    <location>
        <begin position="13"/>
        <end position="36"/>
    </location>
</feature>
<evidence type="ECO:0000256" key="1">
    <source>
        <dbReference type="SAM" id="MobiDB-lite"/>
    </source>
</evidence>
<name>A0A6A5Z270_9PLEO</name>
<dbReference type="Pfam" id="PF06985">
    <property type="entry name" value="HET"/>
    <property type="match status" value="1"/>
</dbReference>
<dbReference type="PANTHER" id="PTHR24148:SF64">
    <property type="entry name" value="HETEROKARYON INCOMPATIBILITY DOMAIN-CONTAINING PROTEIN"/>
    <property type="match status" value="1"/>
</dbReference>
<evidence type="ECO:0000313" key="4">
    <source>
        <dbReference type="Proteomes" id="UP000799770"/>
    </source>
</evidence>
<accession>A0A6A5Z270</accession>
<dbReference type="Proteomes" id="UP000799770">
    <property type="component" value="Unassembled WGS sequence"/>
</dbReference>
<dbReference type="OrthoDB" id="2157530at2759"/>
<reference evidence="3" key="1">
    <citation type="journal article" date="2020" name="Stud. Mycol.">
        <title>101 Dothideomycetes genomes: a test case for predicting lifestyles and emergence of pathogens.</title>
        <authorList>
            <person name="Haridas S."/>
            <person name="Albert R."/>
            <person name="Binder M."/>
            <person name="Bloem J."/>
            <person name="Labutti K."/>
            <person name="Salamov A."/>
            <person name="Andreopoulos B."/>
            <person name="Baker S."/>
            <person name="Barry K."/>
            <person name="Bills G."/>
            <person name="Bluhm B."/>
            <person name="Cannon C."/>
            <person name="Castanera R."/>
            <person name="Culley D."/>
            <person name="Daum C."/>
            <person name="Ezra D."/>
            <person name="Gonzalez J."/>
            <person name="Henrissat B."/>
            <person name="Kuo A."/>
            <person name="Liang C."/>
            <person name="Lipzen A."/>
            <person name="Lutzoni F."/>
            <person name="Magnuson J."/>
            <person name="Mondo S."/>
            <person name="Nolan M."/>
            <person name="Ohm R."/>
            <person name="Pangilinan J."/>
            <person name="Park H.-J."/>
            <person name="Ramirez L."/>
            <person name="Alfaro M."/>
            <person name="Sun H."/>
            <person name="Tritt A."/>
            <person name="Yoshinaga Y."/>
            <person name="Zwiers L.-H."/>
            <person name="Turgeon B."/>
            <person name="Goodwin S."/>
            <person name="Spatafora J."/>
            <person name="Crous P."/>
            <person name="Grigoriev I."/>
        </authorList>
    </citation>
    <scope>NUCLEOTIDE SEQUENCE</scope>
    <source>
        <strain evidence="3">CBS 627.86</strain>
    </source>
</reference>